<dbReference type="InterPro" id="IPR013325">
    <property type="entry name" value="RNA_pol_sigma_r2"/>
</dbReference>
<name>A0A1U9ZTS2_9ACTN</name>
<keyword evidence="3" id="KW-0731">Sigma factor</keyword>
<proteinExistence type="inferred from homology"/>
<gene>
    <name evidence="7" type="ORF">BKM31_07330</name>
</gene>
<feature type="domain" description="RNA polymerase sigma-70 region 2" evidence="6">
    <location>
        <begin position="25"/>
        <end position="88"/>
    </location>
</feature>
<evidence type="ECO:0000259" key="6">
    <source>
        <dbReference type="Pfam" id="PF04542"/>
    </source>
</evidence>
<dbReference type="Pfam" id="PF04542">
    <property type="entry name" value="Sigma70_r2"/>
    <property type="match status" value="1"/>
</dbReference>
<protein>
    <recommendedName>
        <fullName evidence="6">RNA polymerase sigma-70 region 2 domain-containing protein</fullName>
    </recommendedName>
</protein>
<dbReference type="SUPFAM" id="SSF88659">
    <property type="entry name" value="Sigma3 and sigma4 domains of RNA polymerase sigma factors"/>
    <property type="match status" value="1"/>
</dbReference>
<organism evidence="7 8">
    <name type="scientific">[Actinomadura] parvosata subsp. kistnae</name>
    <dbReference type="NCBI Taxonomy" id="1909395"/>
    <lineage>
        <taxon>Bacteria</taxon>
        <taxon>Bacillati</taxon>
        <taxon>Actinomycetota</taxon>
        <taxon>Actinomycetes</taxon>
        <taxon>Streptosporangiales</taxon>
        <taxon>Streptosporangiaceae</taxon>
        <taxon>Nonomuraea</taxon>
    </lineage>
</organism>
<keyword evidence="2" id="KW-0805">Transcription regulation</keyword>
<keyword evidence="8" id="KW-1185">Reference proteome</keyword>
<dbReference type="PANTHER" id="PTHR43133">
    <property type="entry name" value="RNA POLYMERASE ECF-TYPE SIGMA FACTO"/>
    <property type="match status" value="1"/>
</dbReference>
<evidence type="ECO:0000313" key="7">
    <source>
        <dbReference type="EMBL" id="AQZ61319.1"/>
    </source>
</evidence>
<accession>A0A1U9ZTS2</accession>
<evidence type="ECO:0000256" key="2">
    <source>
        <dbReference type="ARBA" id="ARBA00023015"/>
    </source>
</evidence>
<dbReference type="InterPro" id="IPR013324">
    <property type="entry name" value="RNA_pol_sigma_r3/r4-like"/>
</dbReference>
<dbReference type="KEGG" id="noa:BKM31_07330"/>
<evidence type="ECO:0000313" key="8">
    <source>
        <dbReference type="Proteomes" id="UP000190797"/>
    </source>
</evidence>
<dbReference type="Gene3D" id="1.10.10.10">
    <property type="entry name" value="Winged helix-like DNA-binding domain superfamily/Winged helix DNA-binding domain"/>
    <property type="match status" value="1"/>
</dbReference>
<dbReference type="Gene3D" id="1.10.1740.10">
    <property type="match status" value="1"/>
</dbReference>
<dbReference type="GO" id="GO:0003677">
    <property type="term" value="F:DNA binding"/>
    <property type="evidence" value="ECO:0007669"/>
    <property type="project" value="UniProtKB-KW"/>
</dbReference>
<evidence type="ECO:0000256" key="4">
    <source>
        <dbReference type="ARBA" id="ARBA00023125"/>
    </source>
</evidence>
<dbReference type="EMBL" id="CP017717">
    <property type="protein sequence ID" value="AQZ61319.1"/>
    <property type="molecule type" value="Genomic_DNA"/>
</dbReference>
<dbReference type="AlphaFoldDB" id="A0A1U9ZTS2"/>
<keyword evidence="4" id="KW-0238">DNA-binding</keyword>
<keyword evidence="5" id="KW-0804">Transcription</keyword>
<dbReference type="InterPro" id="IPR036388">
    <property type="entry name" value="WH-like_DNA-bd_sf"/>
</dbReference>
<dbReference type="GO" id="GO:0016987">
    <property type="term" value="F:sigma factor activity"/>
    <property type="evidence" value="ECO:0007669"/>
    <property type="project" value="UniProtKB-KW"/>
</dbReference>
<dbReference type="OrthoDB" id="265863at2"/>
<evidence type="ECO:0000256" key="5">
    <source>
        <dbReference type="ARBA" id="ARBA00023163"/>
    </source>
</evidence>
<dbReference type="RefSeq" id="WP_080037437.1">
    <property type="nucleotide sequence ID" value="NZ_CP017717.1"/>
</dbReference>
<sequence length="202" mass="22587">MPDSIAVDTLVIRARDGDQRAWEQLVERYAPMLWSICKAYGLDRRDIDDVVQYVWMRAVEHLSRLRVPERLGSWLATTTKRECVRVRRVRYQRDSAEYPLDAAAVSGDEGDDVGDDVARALEEAERNAVLRAAFAELSPGCRRLLSLLVREVPYSEISARLGMAVGSIGPTRSRCLARLRADAALSALMSADAEVREGESHV</sequence>
<dbReference type="PANTHER" id="PTHR43133:SF8">
    <property type="entry name" value="RNA POLYMERASE SIGMA FACTOR HI_1459-RELATED"/>
    <property type="match status" value="1"/>
</dbReference>
<dbReference type="InterPro" id="IPR014284">
    <property type="entry name" value="RNA_pol_sigma-70_dom"/>
</dbReference>
<evidence type="ECO:0000256" key="1">
    <source>
        <dbReference type="ARBA" id="ARBA00010641"/>
    </source>
</evidence>
<dbReference type="InterPro" id="IPR007627">
    <property type="entry name" value="RNA_pol_sigma70_r2"/>
</dbReference>
<dbReference type="NCBIfam" id="TIGR02937">
    <property type="entry name" value="sigma70-ECF"/>
    <property type="match status" value="1"/>
</dbReference>
<dbReference type="Proteomes" id="UP000190797">
    <property type="component" value="Chromosome"/>
</dbReference>
<reference evidence="8" key="1">
    <citation type="journal article" date="2017" name="Med. Chem. Commun.">
        <title>Nonomuraea sp. ATCC 55076 harbours the largest actinomycete chromosome to date and the kistamicin biosynthetic gene cluster.</title>
        <authorList>
            <person name="Nazari B."/>
            <person name="Forneris C.C."/>
            <person name="Gibson M.I."/>
            <person name="Moon K."/>
            <person name="Schramma K.R."/>
            <person name="Seyedsayamdost M.R."/>
        </authorList>
    </citation>
    <scope>NUCLEOTIDE SEQUENCE [LARGE SCALE GENOMIC DNA]</scope>
    <source>
        <strain evidence="8">ATCC 55076</strain>
    </source>
</reference>
<dbReference type="GO" id="GO:0006352">
    <property type="term" value="P:DNA-templated transcription initiation"/>
    <property type="evidence" value="ECO:0007669"/>
    <property type="project" value="InterPro"/>
</dbReference>
<evidence type="ECO:0000256" key="3">
    <source>
        <dbReference type="ARBA" id="ARBA00023082"/>
    </source>
</evidence>
<dbReference type="SUPFAM" id="SSF88946">
    <property type="entry name" value="Sigma2 domain of RNA polymerase sigma factors"/>
    <property type="match status" value="1"/>
</dbReference>
<dbReference type="InterPro" id="IPR039425">
    <property type="entry name" value="RNA_pol_sigma-70-like"/>
</dbReference>
<dbReference type="STRING" id="1909395.BKM31_07330"/>
<comment type="similarity">
    <text evidence="1">Belongs to the sigma-70 factor family. ECF subfamily.</text>
</comment>